<dbReference type="EMBL" id="CCYD01002047">
    <property type="protein sequence ID" value="CEG46270.1"/>
    <property type="molecule type" value="Genomic_DNA"/>
</dbReference>
<evidence type="ECO:0000313" key="2">
    <source>
        <dbReference type="EMBL" id="CEG46270.1"/>
    </source>
</evidence>
<evidence type="ECO:0000313" key="3">
    <source>
        <dbReference type="Proteomes" id="UP000054928"/>
    </source>
</evidence>
<dbReference type="Proteomes" id="UP000054928">
    <property type="component" value="Unassembled WGS sequence"/>
</dbReference>
<sequence>MNAVKNDLIVRYSVSSQSLSAGVVVADSDPKTMLRLDKFFIATLCSFNYLNPSFLALFLLERAFG</sequence>
<dbReference type="GeneID" id="36397736"/>
<protein>
    <submittedName>
        <fullName evidence="2">Uncharacterized protein</fullName>
    </submittedName>
</protein>
<name>A0A0P1AYN3_PLAHL</name>
<keyword evidence="1" id="KW-1133">Transmembrane helix</keyword>
<feature type="transmembrane region" description="Helical" evidence="1">
    <location>
        <begin position="39"/>
        <end position="60"/>
    </location>
</feature>
<organism evidence="2 3">
    <name type="scientific">Plasmopara halstedii</name>
    <name type="common">Downy mildew of sunflower</name>
    <dbReference type="NCBI Taxonomy" id="4781"/>
    <lineage>
        <taxon>Eukaryota</taxon>
        <taxon>Sar</taxon>
        <taxon>Stramenopiles</taxon>
        <taxon>Oomycota</taxon>
        <taxon>Peronosporomycetes</taxon>
        <taxon>Peronosporales</taxon>
        <taxon>Peronosporaceae</taxon>
        <taxon>Plasmopara</taxon>
    </lineage>
</organism>
<dbReference type="RefSeq" id="XP_024582639.1">
    <property type="nucleotide sequence ID" value="XM_024717107.1"/>
</dbReference>
<reference evidence="3" key="1">
    <citation type="submission" date="2014-09" db="EMBL/GenBank/DDBJ databases">
        <authorList>
            <person name="Sharma Rahul"/>
            <person name="Thines Marco"/>
        </authorList>
    </citation>
    <scope>NUCLEOTIDE SEQUENCE [LARGE SCALE GENOMIC DNA]</scope>
</reference>
<keyword evidence="1" id="KW-0812">Transmembrane</keyword>
<keyword evidence="1" id="KW-0472">Membrane</keyword>
<evidence type="ECO:0000256" key="1">
    <source>
        <dbReference type="SAM" id="Phobius"/>
    </source>
</evidence>
<keyword evidence="3" id="KW-1185">Reference proteome</keyword>
<dbReference type="AlphaFoldDB" id="A0A0P1AYN3"/>
<accession>A0A0P1AYN3</accession>
<proteinExistence type="predicted"/>